<feature type="signal peptide" evidence="5">
    <location>
        <begin position="1"/>
        <end position="26"/>
    </location>
</feature>
<keyword evidence="5" id="KW-0732">Signal</keyword>
<dbReference type="GO" id="GO:0009055">
    <property type="term" value="F:electron transfer activity"/>
    <property type="evidence" value="ECO:0007669"/>
    <property type="project" value="InterPro"/>
</dbReference>
<dbReference type="EMBL" id="BMXI01000001">
    <property type="protein sequence ID" value="GHC41890.1"/>
    <property type="molecule type" value="Genomic_DNA"/>
</dbReference>
<feature type="domain" description="Cytochrome c" evidence="6">
    <location>
        <begin position="28"/>
        <end position="116"/>
    </location>
</feature>
<evidence type="ECO:0000313" key="8">
    <source>
        <dbReference type="Proteomes" id="UP000644507"/>
    </source>
</evidence>
<reference evidence="7" key="1">
    <citation type="journal article" date="2014" name="Int. J. Syst. Evol. Microbiol.">
        <title>Complete genome sequence of Corynebacterium casei LMG S-19264T (=DSM 44701T), isolated from a smear-ripened cheese.</title>
        <authorList>
            <consortium name="US DOE Joint Genome Institute (JGI-PGF)"/>
            <person name="Walter F."/>
            <person name="Albersmeier A."/>
            <person name="Kalinowski J."/>
            <person name="Ruckert C."/>
        </authorList>
    </citation>
    <scope>NUCLEOTIDE SEQUENCE</scope>
    <source>
        <strain evidence="7">KCTC 12988</strain>
    </source>
</reference>
<dbReference type="Gene3D" id="1.10.760.10">
    <property type="entry name" value="Cytochrome c-like domain"/>
    <property type="match status" value="1"/>
</dbReference>
<evidence type="ECO:0000259" key="6">
    <source>
        <dbReference type="PROSITE" id="PS51007"/>
    </source>
</evidence>
<dbReference type="PROSITE" id="PS51007">
    <property type="entry name" value="CYTC"/>
    <property type="match status" value="1"/>
</dbReference>
<evidence type="ECO:0000256" key="1">
    <source>
        <dbReference type="ARBA" id="ARBA00022617"/>
    </source>
</evidence>
<gene>
    <name evidence="7" type="ORF">GCM10007100_03480</name>
</gene>
<accession>A0A918WF06</accession>
<reference evidence="7" key="2">
    <citation type="submission" date="2020-09" db="EMBL/GenBank/DDBJ databases">
        <authorList>
            <person name="Sun Q."/>
            <person name="Kim S."/>
        </authorList>
    </citation>
    <scope>NUCLEOTIDE SEQUENCE</scope>
    <source>
        <strain evidence="7">KCTC 12988</strain>
    </source>
</reference>
<protein>
    <recommendedName>
        <fullName evidence="6">Cytochrome c domain-containing protein</fullName>
    </recommendedName>
</protein>
<evidence type="ECO:0000313" key="7">
    <source>
        <dbReference type="EMBL" id="GHC41890.1"/>
    </source>
</evidence>
<keyword evidence="2 4" id="KW-0479">Metal-binding</keyword>
<sequence length="195" mass="21534">MKVMPSLLIMRVTSLAFFLLLNSLPAADFQTDVLPIFQNKCYKCHGNGETKGDMSLEPGQIRRFISKQGPIVPGDSNAQILRMIREEPGVEAMPRQGGPLNEKQIAVITQWVVEGAKLGEGTPYALTQKSVLLSGTWTNTEGKRIEADLLGVEDEKALLRIKGKVHQVPLKSLSEESQAKIQEAIEQPSQPKEEK</sequence>
<keyword evidence="1 4" id="KW-0349">Heme</keyword>
<evidence type="ECO:0000256" key="4">
    <source>
        <dbReference type="PROSITE-ProRule" id="PRU00433"/>
    </source>
</evidence>
<dbReference type="Gene3D" id="2.30.30.700">
    <property type="entry name" value="SLA1 homology domain 1"/>
    <property type="match status" value="1"/>
</dbReference>
<dbReference type="GO" id="GO:0046872">
    <property type="term" value="F:metal ion binding"/>
    <property type="evidence" value="ECO:0007669"/>
    <property type="project" value="UniProtKB-KW"/>
</dbReference>
<evidence type="ECO:0000256" key="3">
    <source>
        <dbReference type="ARBA" id="ARBA00023004"/>
    </source>
</evidence>
<dbReference type="SUPFAM" id="SSF46626">
    <property type="entry name" value="Cytochrome c"/>
    <property type="match status" value="1"/>
</dbReference>
<feature type="chain" id="PRO_5037759877" description="Cytochrome c domain-containing protein" evidence="5">
    <location>
        <begin position="27"/>
        <end position="195"/>
    </location>
</feature>
<dbReference type="Proteomes" id="UP000644507">
    <property type="component" value="Unassembled WGS sequence"/>
</dbReference>
<evidence type="ECO:0000256" key="5">
    <source>
        <dbReference type="SAM" id="SignalP"/>
    </source>
</evidence>
<comment type="caution">
    <text evidence="7">The sequence shown here is derived from an EMBL/GenBank/DDBJ whole genome shotgun (WGS) entry which is preliminary data.</text>
</comment>
<proteinExistence type="predicted"/>
<dbReference type="GO" id="GO:0020037">
    <property type="term" value="F:heme binding"/>
    <property type="evidence" value="ECO:0007669"/>
    <property type="project" value="InterPro"/>
</dbReference>
<evidence type="ECO:0000256" key="2">
    <source>
        <dbReference type="ARBA" id="ARBA00022723"/>
    </source>
</evidence>
<dbReference type="RefSeq" id="WP_189566777.1">
    <property type="nucleotide sequence ID" value="NZ_BMXI01000001.1"/>
</dbReference>
<dbReference type="AlphaFoldDB" id="A0A918WF06"/>
<dbReference type="PANTHER" id="PTHR35889">
    <property type="entry name" value="CYCLOINULO-OLIGOSACCHARIDE FRUCTANOTRANSFERASE-RELATED"/>
    <property type="match status" value="1"/>
</dbReference>
<dbReference type="InterPro" id="IPR009056">
    <property type="entry name" value="Cyt_c-like_dom"/>
</dbReference>
<dbReference type="Pfam" id="PF13442">
    <property type="entry name" value="Cytochrome_CBB3"/>
    <property type="match status" value="1"/>
</dbReference>
<dbReference type="PANTHER" id="PTHR35889:SF3">
    <property type="entry name" value="F-BOX DOMAIN-CONTAINING PROTEIN"/>
    <property type="match status" value="1"/>
</dbReference>
<keyword evidence="3 4" id="KW-0408">Iron</keyword>
<name>A0A918WF06_9BACT</name>
<organism evidence="7 8">
    <name type="scientific">Roseibacillus persicicus</name>
    <dbReference type="NCBI Taxonomy" id="454148"/>
    <lineage>
        <taxon>Bacteria</taxon>
        <taxon>Pseudomonadati</taxon>
        <taxon>Verrucomicrobiota</taxon>
        <taxon>Verrucomicrobiia</taxon>
        <taxon>Verrucomicrobiales</taxon>
        <taxon>Verrucomicrobiaceae</taxon>
        <taxon>Roseibacillus</taxon>
    </lineage>
</organism>
<keyword evidence="8" id="KW-1185">Reference proteome</keyword>
<dbReference type="InterPro" id="IPR036909">
    <property type="entry name" value="Cyt_c-like_dom_sf"/>
</dbReference>